<dbReference type="InterPro" id="IPR000387">
    <property type="entry name" value="Tyr_Pase_dom"/>
</dbReference>
<dbReference type="Pfam" id="PF00782">
    <property type="entry name" value="DSPc"/>
    <property type="match status" value="1"/>
</dbReference>
<protein>
    <submittedName>
        <fullName evidence="5">Diacylglycerol kinase family protein</fullName>
    </submittedName>
</protein>
<feature type="domain" description="DAGKc" evidence="4">
    <location>
        <begin position="236"/>
        <end position="369"/>
    </location>
</feature>
<evidence type="ECO:0000313" key="5">
    <source>
        <dbReference type="EMBL" id="GAA0565990.1"/>
    </source>
</evidence>
<dbReference type="RefSeq" id="WP_226768291.1">
    <property type="nucleotide sequence ID" value="NZ_BAAAEO010000008.1"/>
</dbReference>
<evidence type="ECO:0000259" key="4">
    <source>
        <dbReference type="PROSITE" id="PS50146"/>
    </source>
</evidence>
<name>A0ABN1EG51_9GAMM</name>
<dbReference type="PROSITE" id="PS50146">
    <property type="entry name" value="DAGK"/>
    <property type="match status" value="1"/>
</dbReference>
<dbReference type="InterPro" id="IPR029021">
    <property type="entry name" value="Prot-tyrosine_phosphatase-like"/>
</dbReference>
<dbReference type="InterPro" id="IPR020422">
    <property type="entry name" value="TYR_PHOSPHATASE_DUAL_dom"/>
</dbReference>
<evidence type="ECO:0000313" key="6">
    <source>
        <dbReference type="Proteomes" id="UP001501169"/>
    </source>
</evidence>
<keyword evidence="5" id="KW-0808">Transferase</keyword>
<gene>
    <name evidence="5" type="ORF">GCM10009098_37670</name>
</gene>
<comment type="caution">
    <text evidence="5">The sequence shown here is derived from an EMBL/GenBank/DDBJ whole genome shotgun (WGS) entry which is preliminary data.</text>
</comment>
<dbReference type="PANTHER" id="PTHR47216">
    <property type="match status" value="1"/>
</dbReference>
<dbReference type="Gene3D" id="2.60.200.40">
    <property type="match status" value="1"/>
</dbReference>
<dbReference type="InterPro" id="IPR000340">
    <property type="entry name" value="Dual-sp_phosphatase_cat-dom"/>
</dbReference>
<dbReference type="PROSITE" id="PS50054">
    <property type="entry name" value="TYR_PHOSPHATASE_DUAL"/>
    <property type="match status" value="1"/>
</dbReference>
<dbReference type="Proteomes" id="UP001501169">
    <property type="component" value="Unassembled WGS sequence"/>
</dbReference>
<dbReference type="SUPFAM" id="SSF111331">
    <property type="entry name" value="NAD kinase/diacylglycerol kinase-like"/>
    <property type="match status" value="1"/>
</dbReference>
<dbReference type="SMART" id="SM00195">
    <property type="entry name" value="DSPc"/>
    <property type="match status" value="1"/>
</dbReference>
<dbReference type="PANTHER" id="PTHR47216:SF4">
    <property type="entry name" value="OS01G0859400 PROTEIN"/>
    <property type="match status" value="1"/>
</dbReference>
<evidence type="ECO:0000259" key="3">
    <source>
        <dbReference type="PROSITE" id="PS50056"/>
    </source>
</evidence>
<keyword evidence="1" id="KW-1133">Transmembrane helix</keyword>
<feature type="transmembrane region" description="Helical" evidence="1">
    <location>
        <begin position="60"/>
        <end position="81"/>
    </location>
</feature>
<dbReference type="GO" id="GO:0016301">
    <property type="term" value="F:kinase activity"/>
    <property type="evidence" value="ECO:0007669"/>
    <property type="project" value="UniProtKB-KW"/>
</dbReference>
<keyword evidence="1" id="KW-0472">Membrane</keyword>
<feature type="domain" description="Tyrosine-protein phosphatase" evidence="2">
    <location>
        <begin position="88"/>
        <end position="235"/>
    </location>
</feature>
<dbReference type="SUPFAM" id="SSF52799">
    <property type="entry name" value="(Phosphotyrosine protein) phosphatases II"/>
    <property type="match status" value="1"/>
</dbReference>
<reference evidence="5 6" key="1">
    <citation type="journal article" date="2019" name="Int. J. Syst. Evol. Microbiol.">
        <title>The Global Catalogue of Microorganisms (GCM) 10K type strain sequencing project: providing services to taxonomists for standard genome sequencing and annotation.</title>
        <authorList>
            <consortium name="The Broad Institute Genomics Platform"/>
            <consortium name="The Broad Institute Genome Sequencing Center for Infectious Disease"/>
            <person name="Wu L."/>
            <person name="Ma J."/>
        </authorList>
    </citation>
    <scope>NUCLEOTIDE SEQUENCE [LARGE SCALE GENOMIC DNA]</scope>
    <source>
        <strain evidence="5 6">JCM 14331</strain>
    </source>
</reference>
<keyword evidence="5" id="KW-0418">Kinase</keyword>
<keyword evidence="6" id="KW-1185">Reference proteome</keyword>
<organism evidence="5 6">
    <name type="scientific">Rheinheimera aquimaris</name>
    <dbReference type="NCBI Taxonomy" id="412437"/>
    <lineage>
        <taxon>Bacteria</taxon>
        <taxon>Pseudomonadati</taxon>
        <taxon>Pseudomonadota</taxon>
        <taxon>Gammaproteobacteria</taxon>
        <taxon>Chromatiales</taxon>
        <taxon>Chromatiaceae</taxon>
        <taxon>Rheinheimera</taxon>
    </lineage>
</organism>
<dbReference type="SMART" id="SM00046">
    <property type="entry name" value="DAGKc"/>
    <property type="match status" value="1"/>
</dbReference>
<dbReference type="Gene3D" id="3.40.50.10330">
    <property type="entry name" value="Probable inorganic polyphosphate/atp-NAD kinase, domain 1"/>
    <property type="match status" value="1"/>
</dbReference>
<dbReference type="NCBIfam" id="NF009025">
    <property type="entry name" value="PRK12361.1"/>
    <property type="match status" value="1"/>
</dbReference>
<evidence type="ECO:0000256" key="1">
    <source>
        <dbReference type="SAM" id="Phobius"/>
    </source>
</evidence>
<dbReference type="Pfam" id="PF00781">
    <property type="entry name" value="DAGK_cat"/>
    <property type="match status" value="1"/>
</dbReference>
<dbReference type="PROSITE" id="PS50056">
    <property type="entry name" value="TYR_PHOSPHATASE_2"/>
    <property type="match status" value="1"/>
</dbReference>
<dbReference type="EMBL" id="BAAAEO010000008">
    <property type="protein sequence ID" value="GAA0565990.1"/>
    <property type="molecule type" value="Genomic_DNA"/>
</dbReference>
<dbReference type="InterPro" id="IPR016064">
    <property type="entry name" value="NAD/diacylglycerol_kinase_sf"/>
</dbReference>
<sequence>MTVAALYICLALLFTVASWLAPYLLLKLLLAWVALSLFVVSSAYWLNSASVFRKRSDGSIPWYSYWLFIPFLLGAGAYNLFTRRRDTVPAMQRVAKGLFLGARLTTADLPELQKNRITAVLDVTAEFAALDGLSQMEGMQYLNVPVLDHASPTTAQLKQSVLWLQQQRAAGRRILVHCALGRGRSVLVLAAFLLSRHNSKKAEQALALIKQVRHTARLNRHQLAALHRFVDGFDSPDPSPVWLIANPVSGGGKWHEAEAEIVSLLSPFMTLEIKLSNAGCSARQLAQQARQAGCKLVIACGGDGTVTEVASALVGSDTCLGIIPLGTTNALSHALWGISAKLMPVRSACLNILDGQSHAIDTAHCNDKLMLLLAGVGFEQQMVAAADRDKKNQLGQLAYLNGLWQAVQSNHIQSLWVKFDEQPEQPLDTASLVVANAAPLTTLLAQGRGAPDLTDGKLDITWLLADNEDSQFLGLAELALAGLTNINPSVASQSCQASKIAVRRQDDQPLHYVIDGELFEAKTLEISINPTSLCVMLADDDTEDTPVS</sequence>
<feature type="domain" description="Tyrosine specific protein phosphatases" evidence="3">
    <location>
        <begin position="155"/>
        <end position="224"/>
    </location>
</feature>
<keyword evidence="1" id="KW-0812">Transmembrane</keyword>
<dbReference type="Gene3D" id="3.90.190.10">
    <property type="entry name" value="Protein tyrosine phosphatase superfamily"/>
    <property type="match status" value="1"/>
</dbReference>
<accession>A0ABN1EG51</accession>
<dbReference type="InterPro" id="IPR017438">
    <property type="entry name" value="ATP-NAD_kinase_N"/>
</dbReference>
<dbReference type="InterPro" id="IPR001206">
    <property type="entry name" value="Diacylglycerol_kinase_cat_dom"/>
</dbReference>
<evidence type="ECO:0000259" key="2">
    <source>
        <dbReference type="PROSITE" id="PS50054"/>
    </source>
</evidence>
<feature type="transmembrane region" description="Helical" evidence="1">
    <location>
        <begin position="28"/>
        <end position="48"/>
    </location>
</feature>
<proteinExistence type="predicted"/>